<protein>
    <submittedName>
        <fullName evidence="2">RES domain-containing protein</fullName>
    </submittedName>
</protein>
<dbReference type="KEGG" id="spir:CWM47_17550"/>
<proteinExistence type="predicted"/>
<dbReference type="InterPro" id="IPR014914">
    <property type="entry name" value="RES_dom"/>
</dbReference>
<accession>A0A2K8Z0V6</accession>
<gene>
    <name evidence="2" type="ORF">CWM47_17550</name>
</gene>
<dbReference type="SMART" id="SM00953">
    <property type="entry name" value="RES"/>
    <property type="match status" value="1"/>
</dbReference>
<dbReference type="EMBL" id="CP025096">
    <property type="protein sequence ID" value="AUD03475.1"/>
    <property type="molecule type" value="Genomic_DNA"/>
</dbReference>
<reference evidence="2 3" key="1">
    <citation type="submission" date="2017-11" db="EMBL/GenBank/DDBJ databases">
        <title>Taxonomic description and genome sequences of Spirosoma HA7 sp. nov., isolated from pollen microhabitat of Corylus avellana.</title>
        <authorList>
            <person name="Ambika Manirajan B."/>
            <person name="Suarez C."/>
            <person name="Ratering S."/>
            <person name="Geissler-Plaum R."/>
            <person name="Cardinale M."/>
            <person name="Sylvia S."/>
        </authorList>
    </citation>
    <scope>NUCLEOTIDE SEQUENCE [LARGE SCALE GENOMIC DNA]</scope>
    <source>
        <strain evidence="2 3">HA7</strain>
    </source>
</reference>
<sequence>MTSTESPVRVYRLIKERFLSTPLSAEGARRLGGRWNPPGVGILYTSASPELALLEQIVHLRSLPYSDLPRLVLLTLVIPEPSRLLHASDLPTNWRDEADFGVNHQAIAPWLARPDVLAIGVPSAVVPDSFNYLLHPAHTSFGQITVARTSSFPIDARLWKDTDEI</sequence>
<organism evidence="2 3">
    <name type="scientific">Spirosoma pollinicola</name>
    <dbReference type="NCBI Taxonomy" id="2057025"/>
    <lineage>
        <taxon>Bacteria</taxon>
        <taxon>Pseudomonadati</taxon>
        <taxon>Bacteroidota</taxon>
        <taxon>Cytophagia</taxon>
        <taxon>Cytophagales</taxon>
        <taxon>Cytophagaceae</taxon>
        <taxon>Spirosoma</taxon>
    </lineage>
</organism>
<dbReference type="AlphaFoldDB" id="A0A2K8Z0V6"/>
<name>A0A2K8Z0V6_9BACT</name>
<evidence type="ECO:0000313" key="2">
    <source>
        <dbReference type="EMBL" id="AUD03475.1"/>
    </source>
</evidence>
<keyword evidence="3" id="KW-1185">Reference proteome</keyword>
<evidence type="ECO:0000313" key="3">
    <source>
        <dbReference type="Proteomes" id="UP000232883"/>
    </source>
</evidence>
<evidence type="ECO:0000259" key="1">
    <source>
        <dbReference type="SMART" id="SM00953"/>
    </source>
</evidence>
<dbReference type="Proteomes" id="UP000232883">
    <property type="component" value="Chromosome"/>
</dbReference>
<dbReference type="OrthoDB" id="9789501at2"/>
<feature type="domain" description="RES" evidence="1">
    <location>
        <begin position="22"/>
        <end position="148"/>
    </location>
</feature>
<dbReference type="RefSeq" id="WP_100989542.1">
    <property type="nucleotide sequence ID" value="NZ_CP025096.1"/>
</dbReference>
<dbReference type="Pfam" id="PF08808">
    <property type="entry name" value="RES"/>
    <property type="match status" value="1"/>
</dbReference>